<dbReference type="STRING" id="1420851.AU255_15925"/>
<dbReference type="InterPro" id="IPR036259">
    <property type="entry name" value="MFS_trans_sf"/>
</dbReference>
<keyword evidence="1" id="KW-0812">Transmembrane</keyword>
<reference evidence="2 3" key="1">
    <citation type="submission" date="2015-12" db="EMBL/GenBank/DDBJ databases">
        <authorList>
            <person name="Shamseldin A."/>
            <person name="Moawad H."/>
            <person name="Abd El-Rahim W.M."/>
            <person name="Sadowsky M.J."/>
        </authorList>
    </citation>
    <scope>NUCLEOTIDE SEQUENCE [LARGE SCALE GENOMIC DNA]</scope>
    <source>
        <strain evidence="2 3">WF1</strain>
    </source>
</reference>
<dbReference type="Gene3D" id="1.20.1250.20">
    <property type="entry name" value="MFS general substrate transporter like domains"/>
    <property type="match status" value="1"/>
</dbReference>
<proteinExistence type="predicted"/>
<comment type="caution">
    <text evidence="2">The sequence shown here is derived from an EMBL/GenBank/DDBJ whole genome shotgun (WGS) entry which is preliminary data.</text>
</comment>
<dbReference type="EMBL" id="LPUF01000003">
    <property type="protein sequence ID" value="OQK15700.1"/>
    <property type="molecule type" value="Genomic_DNA"/>
</dbReference>
<evidence type="ECO:0008006" key="4">
    <source>
        <dbReference type="Google" id="ProtNLM"/>
    </source>
</evidence>
<gene>
    <name evidence="2" type="ORF">AU255_15925</name>
</gene>
<name>A0A1V8M2A9_9GAMM</name>
<keyword evidence="1" id="KW-1133">Transmembrane helix</keyword>
<protein>
    <recommendedName>
        <fullName evidence="4">Major facilitator superfamily (MFS) profile domain-containing protein</fullName>
    </recommendedName>
</protein>
<evidence type="ECO:0000313" key="3">
    <source>
        <dbReference type="Proteomes" id="UP000191980"/>
    </source>
</evidence>
<dbReference type="Proteomes" id="UP000191980">
    <property type="component" value="Unassembled WGS sequence"/>
</dbReference>
<accession>A0A1V8M2A9</accession>
<feature type="transmembrane region" description="Helical" evidence="1">
    <location>
        <begin position="51"/>
        <end position="77"/>
    </location>
</feature>
<keyword evidence="1" id="KW-0472">Membrane</keyword>
<dbReference type="RefSeq" id="WP_198942664.1">
    <property type="nucleotide sequence ID" value="NZ_LPUF01000003.1"/>
</dbReference>
<sequence>MSLGKAVVYKHIPVYYPHHVGSMNALVGMIGGLGGFVLPICFGIMNDAIGVWISCFMLLFVIVGVSVVWMHTLIALLDRKIHPELKGPKSLPEMLHLPDEEYP</sequence>
<evidence type="ECO:0000256" key="1">
    <source>
        <dbReference type="SAM" id="Phobius"/>
    </source>
</evidence>
<evidence type="ECO:0000313" key="2">
    <source>
        <dbReference type="EMBL" id="OQK15700.1"/>
    </source>
</evidence>
<dbReference type="AlphaFoldDB" id="A0A1V8M2A9"/>
<dbReference type="SUPFAM" id="SSF103473">
    <property type="entry name" value="MFS general substrate transporter"/>
    <property type="match status" value="1"/>
</dbReference>
<feature type="transmembrane region" description="Helical" evidence="1">
    <location>
        <begin position="25"/>
        <end position="45"/>
    </location>
</feature>
<organism evidence="2 3">
    <name type="scientific">Methyloprofundus sedimenti</name>
    <dbReference type="NCBI Taxonomy" id="1420851"/>
    <lineage>
        <taxon>Bacteria</taxon>
        <taxon>Pseudomonadati</taxon>
        <taxon>Pseudomonadota</taxon>
        <taxon>Gammaproteobacteria</taxon>
        <taxon>Methylococcales</taxon>
        <taxon>Methylococcaceae</taxon>
        <taxon>Methyloprofundus</taxon>
    </lineage>
</organism>
<keyword evidence="3" id="KW-1185">Reference proteome</keyword>